<organism evidence="2 3">
    <name type="scientific">Mycolicibacterium gilvum</name>
    <dbReference type="NCBI Taxonomy" id="1804"/>
    <lineage>
        <taxon>Bacteria</taxon>
        <taxon>Bacillati</taxon>
        <taxon>Actinomycetota</taxon>
        <taxon>Actinomycetes</taxon>
        <taxon>Mycobacteriales</taxon>
        <taxon>Mycobacteriaceae</taxon>
        <taxon>Mycolicibacterium</taxon>
    </lineage>
</organism>
<proteinExistence type="predicted"/>
<dbReference type="Gene3D" id="3.10.450.50">
    <property type="match status" value="1"/>
</dbReference>
<name>A0A378SKV7_9MYCO</name>
<protein>
    <submittedName>
        <fullName evidence="2">Aromatic-ring-hydroxylating dioxygenase subunit beta</fullName>
    </submittedName>
</protein>
<gene>
    <name evidence="2" type="ORF">NCTC10742_01749</name>
</gene>
<dbReference type="GO" id="GO:0051213">
    <property type="term" value="F:dioxygenase activity"/>
    <property type="evidence" value="ECO:0007669"/>
    <property type="project" value="UniProtKB-KW"/>
</dbReference>
<keyword evidence="2" id="KW-0560">Oxidoreductase</keyword>
<evidence type="ECO:0000259" key="1">
    <source>
        <dbReference type="Pfam" id="PF13577"/>
    </source>
</evidence>
<dbReference type="Pfam" id="PF13577">
    <property type="entry name" value="SnoaL_4"/>
    <property type="match status" value="1"/>
</dbReference>
<evidence type="ECO:0000313" key="2">
    <source>
        <dbReference type="EMBL" id="STZ42536.1"/>
    </source>
</evidence>
<dbReference type="InterPro" id="IPR037401">
    <property type="entry name" value="SnoaL-like"/>
</dbReference>
<dbReference type="CDD" id="cd00531">
    <property type="entry name" value="NTF2_like"/>
    <property type="match status" value="1"/>
</dbReference>
<keyword evidence="2" id="KW-0223">Dioxygenase</keyword>
<sequence>MTWDDPDAASLRNLLDEHRLRALVHRYCRAVDRGDVEALRTLYHDDADDAHGDFSSGSVRDFIAGIAAARPYLRSMQHHVTTTNFAIAGNVAEGEIYMIATHTLIADGRDVDVVVGGRYLDRYEKRDGTWKFVARAIVTDTAHVLDPSTRDLSHPVTRGTPLGSMGDDDPAHAFFTLLKLLQE</sequence>
<dbReference type="AlphaFoldDB" id="A0A378SKV7"/>
<dbReference type="Proteomes" id="UP000254291">
    <property type="component" value="Unassembled WGS sequence"/>
</dbReference>
<dbReference type="EMBL" id="UGQM01000001">
    <property type="protein sequence ID" value="STZ42536.1"/>
    <property type="molecule type" value="Genomic_DNA"/>
</dbReference>
<feature type="domain" description="SnoaL-like" evidence="1">
    <location>
        <begin position="13"/>
        <end position="135"/>
    </location>
</feature>
<dbReference type="RefSeq" id="WP_011895274.1">
    <property type="nucleotide sequence ID" value="NZ_JACKST010000124.1"/>
</dbReference>
<dbReference type="InterPro" id="IPR032710">
    <property type="entry name" value="NTF2-like_dom_sf"/>
</dbReference>
<accession>A0A378SKV7</accession>
<evidence type="ECO:0000313" key="3">
    <source>
        <dbReference type="Proteomes" id="UP000254291"/>
    </source>
</evidence>
<reference evidence="2 3" key="1">
    <citation type="submission" date="2018-06" db="EMBL/GenBank/DDBJ databases">
        <authorList>
            <consortium name="Pathogen Informatics"/>
            <person name="Doyle S."/>
        </authorList>
    </citation>
    <scope>NUCLEOTIDE SEQUENCE [LARGE SCALE GENOMIC DNA]</scope>
    <source>
        <strain evidence="2 3">NCTC10742</strain>
    </source>
</reference>
<dbReference type="SUPFAM" id="SSF54427">
    <property type="entry name" value="NTF2-like"/>
    <property type="match status" value="1"/>
</dbReference>